<keyword evidence="8" id="KW-1185">Reference proteome</keyword>
<sequence length="1111" mass="124659">MAAEEEQEPAGQKTSRKSMFSMLSNNTIARIKLTNFMSYDAVEIYPGPGLNLVIGPNGSGKSTLVCAIALGLGGTPDLLSRAKNLSGFIKRRDDGTQAECAEIEIELNNRGGEPYIIRRILHRAGSGGGKARKGSKDAQNQSTVYYNGNQIDPATLKDRLSRLNIRIDNMCQFLPQDKVSMFSRLNEQELLVETIRAGLGESMVTRMVSLGKLQDQVRSSANTAENERAELAQYEAELERLHSALEAYERLESFKKQLRSHEAKIDYKKFQAARDAYKALSAQVKQLKKAKQAATEEEAKADAALKKIVKETHKSRHGDAEKGLPVLLNVAKHTSNLSRGIRDHAQRSEAAADNIKDVLMSRQTAKTKVEEKQQEVAKLDQAIAKWEEENDVKALKEARNRATFERDKLRQENSQVQAQSNELNATIEELRAVLNTAQHRARGLQKEMHAPESVFKLLNKINGGTLHQGWRMVKEMVSAGSIGGKVYLPILSIKPKSTEIASQLERVISQKQLVTLMTEHPADRSKLMSVKGLDCLVLNSSREPRRVDPQFMKEIKAIGHADELFEAPDVVVRGLCDIAGIDKVVIGSAETEHILLNMDEERLKHTLVNMRVVTPHHEWSLRASRYGEKDVLINTRIYREFPMPRFLGASMKNDESERRLKGFLEQEVATKERLASVESELAQLQPRLAEAATRREAIHREERKAAERIKDYNALRIRHRTAGEQLARAQRSLNGDPRPEVEANVESVTTSCLGMVGVMEEKVGNICAGGAALSTMAGAIMRSAAENAKRAVAQQFHQVKMQELQRAHQTLERTAAESQRVKNEAQQLKETFNEKWGGEIEQLTDAFQSISDDMDELLATAMLFRKRIDSATTDESAIERYKKVKEKVEDLREKEADRQEQNANDEKKLETELADWTKKVRLLISRVNDNFERSFALVSEKGYHCKGSVALEMVQDNLKESGVVIKVSFRKDQPPRRLDVTVQSGGERSLSTFMYLLALNEVSKVPFRVVDEINQGMDEDKERISMQRLFDSASNPGSGQYFLITPKLLAGMRYHDNITFHVIFNGDGALPSRKMQMAKFLAAPRDRGVKRSASGLDDKDGKRSRVAALQS</sequence>
<feature type="coiled-coil region" evidence="4">
    <location>
        <begin position="362"/>
        <end position="447"/>
    </location>
</feature>
<dbReference type="Gene3D" id="3.40.50.300">
    <property type="entry name" value="P-loop containing nucleotide triphosphate hydrolases"/>
    <property type="match status" value="2"/>
</dbReference>
<evidence type="ECO:0000313" key="8">
    <source>
        <dbReference type="Proteomes" id="UP000241890"/>
    </source>
</evidence>
<name>A0A2R5GSY1_9STRA</name>
<evidence type="ECO:0000256" key="4">
    <source>
        <dbReference type="SAM" id="Coils"/>
    </source>
</evidence>
<accession>A0A2R5GSY1</accession>
<dbReference type="PANTHER" id="PTHR45916:SF1">
    <property type="entry name" value="STRUCTURAL MAINTENANCE OF CHROMOSOMES PROTEIN 5"/>
    <property type="match status" value="1"/>
</dbReference>
<comment type="similarity">
    <text evidence="1">Belongs to the SMC family. SMC5 subfamily.</text>
</comment>
<proteinExistence type="inferred from homology"/>
<feature type="coiled-coil region" evidence="4">
    <location>
        <begin position="217"/>
        <end position="307"/>
    </location>
</feature>
<dbReference type="GO" id="GO:0005634">
    <property type="term" value="C:nucleus"/>
    <property type="evidence" value="ECO:0007669"/>
    <property type="project" value="TreeGrafter"/>
</dbReference>
<keyword evidence="3 4" id="KW-0175">Coiled coil</keyword>
<gene>
    <name evidence="7" type="ORF">FCC1311_101992</name>
</gene>
<dbReference type="EMBL" id="BEYU01000176">
    <property type="protein sequence ID" value="GBG33976.1"/>
    <property type="molecule type" value="Genomic_DNA"/>
</dbReference>
<evidence type="ECO:0000313" key="7">
    <source>
        <dbReference type="EMBL" id="GBG33976.1"/>
    </source>
</evidence>
<reference evidence="7 8" key="1">
    <citation type="submission" date="2017-12" db="EMBL/GenBank/DDBJ databases">
        <title>Sequencing, de novo assembly and annotation of complete genome of a new Thraustochytrid species, strain FCC1311.</title>
        <authorList>
            <person name="Sedici K."/>
            <person name="Godart F."/>
            <person name="Aiese Cigliano R."/>
            <person name="Sanseverino W."/>
            <person name="Barakat M."/>
            <person name="Ortet P."/>
            <person name="Marechal E."/>
            <person name="Cagnac O."/>
            <person name="Amato A."/>
        </authorList>
    </citation>
    <scope>NUCLEOTIDE SEQUENCE [LARGE SCALE GENOMIC DNA]</scope>
</reference>
<feature type="coiled-coil region" evidence="4">
    <location>
        <begin position="794"/>
        <end position="908"/>
    </location>
</feature>
<dbReference type="GO" id="GO:0003697">
    <property type="term" value="F:single-stranded DNA binding"/>
    <property type="evidence" value="ECO:0007669"/>
    <property type="project" value="TreeGrafter"/>
</dbReference>
<dbReference type="Proteomes" id="UP000241890">
    <property type="component" value="Unassembled WGS sequence"/>
</dbReference>
<dbReference type="InParanoid" id="A0A2R5GSY1"/>
<comment type="caution">
    <text evidence="7">The sequence shown here is derived from an EMBL/GenBank/DDBJ whole genome shotgun (WGS) entry which is preliminary data.</text>
</comment>
<dbReference type="InterPro" id="IPR027417">
    <property type="entry name" value="P-loop_NTPase"/>
</dbReference>
<dbReference type="OrthoDB" id="10254973at2759"/>
<feature type="domain" description="Rad50/SbcC-type AAA" evidence="6">
    <location>
        <begin position="30"/>
        <end position="292"/>
    </location>
</feature>
<evidence type="ECO:0000259" key="6">
    <source>
        <dbReference type="Pfam" id="PF13476"/>
    </source>
</evidence>
<dbReference type="Pfam" id="PF13476">
    <property type="entry name" value="AAA_23"/>
    <property type="match status" value="1"/>
</dbReference>
<evidence type="ECO:0000256" key="2">
    <source>
        <dbReference type="ARBA" id="ARBA00018687"/>
    </source>
</evidence>
<dbReference type="GO" id="GO:0030915">
    <property type="term" value="C:Smc5-Smc6 complex"/>
    <property type="evidence" value="ECO:0007669"/>
    <property type="project" value="TreeGrafter"/>
</dbReference>
<feature type="region of interest" description="Disordered" evidence="5">
    <location>
        <begin position="1085"/>
        <end position="1111"/>
    </location>
</feature>
<dbReference type="PANTHER" id="PTHR45916">
    <property type="entry name" value="STRUCTURAL MAINTENANCE OF CHROMOSOMES PROTEIN 5"/>
    <property type="match status" value="1"/>
</dbReference>
<dbReference type="InterPro" id="IPR038729">
    <property type="entry name" value="Rad50/SbcC_AAA"/>
</dbReference>
<evidence type="ECO:0000256" key="1">
    <source>
        <dbReference type="ARBA" id="ARBA00010171"/>
    </source>
</evidence>
<protein>
    <recommendedName>
        <fullName evidence="2">Structural maintenance of chromosomes protein 5</fullName>
    </recommendedName>
</protein>
<dbReference type="FunCoup" id="A0A2R5GSY1">
    <property type="interactions" value="465"/>
</dbReference>
<dbReference type="SUPFAM" id="SSF52540">
    <property type="entry name" value="P-loop containing nucleoside triphosphate hydrolases"/>
    <property type="match status" value="1"/>
</dbReference>
<dbReference type="GO" id="GO:0000724">
    <property type="term" value="P:double-strand break repair via homologous recombination"/>
    <property type="evidence" value="ECO:0007669"/>
    <property type="project" value="TreeGrafter"/>
</dbReference>
<evidence type="ECO:0000256" key="5">
    <source>
        <dbReference type="SAM" id="MobiDB-lite"/>
    </source>
</evidence>
<dbReference type="AlphaFoldDB" id="A0A2R5GSY1"/>
<evidence type="ECO:0000256" key="3">
    <source>
        <dbReference type="ARBA" id="ARBA00023054"/>
    </source>
</evidence>
<organism evidence="7 8">
    <name type="scientific">Hondaea fermentalgiana</name>
    <dbReference type="NCBI Taxonomy" id="2315210"/>
    <lineage>
        <taxon>Eukaryota</taxon>
        <taxon>Sar</taxon>
        <taxon>Stramenopiles</taxon>
        <taxon>Bigyra</taxon>
        <taxon>Labyrinthulomycetes</taxon>
        <taxon>Thraustochytrida</taxon>
        <taxon>Thraustochytriidae</taxon>
        <taxon>Hondaea</taxon>
    </lineage>
</organism>